<feature type="region of interest" description="Disordered" evidence="1">
    <location>
        <begin position="153"/>
        <end position="308"/>
    </location>
</feature>
<feature type="compositionally biased region" description="Polar residues" evidence="1">
    <location>
        <begin position="252"/>
        <end position="270"/>
    </location>
</feature>
<dbReference type="Proteomes" id="UP000215305">
    <property type="component" value="Unassembled WGS sequence"/>
</dbReference>
<comment type="caution">
    <text evidence="2">The sequence shown here is derived from an EMBL/GenBank/DDBJ whole genome shotgun (WGS) entry which is preliminary data.</text>
</comment>
<sequence length="455" mass="49893">MSGVDLMELSKGAITAAKKTALKGQLTMNDLNFVKLMDVIRKIDWSHDSDGKPVVRPMEVTAHSSATLLQERGVKPKTACDHCITLDLPRPLEPVFRGCQVLRKEASVYELHAPMGRGKEDGWLGNMQYSVAQQTLRIDLTAYLVTLGLRDDETGSNVDINIDEEPPRNLRTGKGRGTQTIALEEEEGTSNRVTRSKNPDATTSSQMPPPATGKRARANPTGNARQPSQKLATTGRAQETPRDHNSPEVVSDAQSPMETPGITTVTNNDNAPDDQDLPGITGEEASSAEEALDITSITGHTTDSELTDLNEEVEYYNKLIAEDNQGPTRQDAPIGRHTVSRLDLRISPQGVLDYCNANRLDANDSSHRVETRQALRCTKLVRYRTVASESRHEIASILGDRPYAYIIDTGPTAKDTDIQAAINTELKTRNGGNIPAYEIRENIRTKKGRSTGIFV</sequence>
<evidence type="ECO:0000313" key="2">
    <source>
        <dbReference type="EMBL" id="RHZ44290.1"/>
    </source>
</evidence>
<dbReference type="EMBL" id="NKHU02000341">
    <property type="protein sequence ID" value="RHZ44290.1"/>
    <property type="molecule type" value="Genomic_DNA"/>
</dbReference>
<reference evidence="2" key="1">
    <citation type="submission" date="2018-08" db="EMBL/GenBank/DDBJ databases">
        <title>Draft genome sequence of azole-resistant Aspergillus thermomutatus (Neosartorya pseudofischeri) strain HMR AF 39, isolated from a human nasal aspirate.</title>
        <authorList>
            <person name="Parent-Michaud M."/>
            <person name="Dufresne P.J."/>
            <person name="Fournier E."/>
            <person name="Martineau C."/>
            <person name="Moreira S."/>
            <person name="Perkins V."/>
            <person name="De Repentigny L."/>
            <person name="Dufresne S.F."/>
        </authorList>
    </citation>
    <scope>NUCLEOTIDE SEQUENCE [LARGE SCALE GENOMIC DNA]</scope>
    <source>
        <strain evidence="2">HMR AF 39</strain>
    </source>
</reference>
<evidence type="ECO:0000313" key="3">
    <source>
        <dbReference type="Proteomes" id="UP000215305"/>
    </source>
</evidence>
<keyword evidence="3" id="KW-1185">Reference proteome</keyword>
<organism evidence="2 3">
    <name type="scientific">Aspergillus thermomutatus</name>
    <name type="common">Neosartorya pseudofischeri</name>
    <dbReference type="NCBI Taxonomy" id="41047"/>
    <lineage>
        <taxon>Eukaryota</taxon>
        <taxon>Fungi</taxon>
        <taxon>Dikarya</taxon>
        <taxon>Ascomycota</taxon>
        <taxon>Pezizomycotina</taxon>
        <taxon>Eurotiomycetes</taxon>
        <taxon>Eurotiomycetidae</taxon>
        <taxon>Eurotiales</taxon>
        <taxon>Aspergillaceae</taxon>
        <taxon>Aspergillus</taxon>
        <taxon>Aspergillus subgen. Fumigati</taxon>
    </lineage>
</organism>
<gene>
    <name evidence="2" type="ORF">CDV56_100401</name>
</gene>
<protein>
    <submittedName>
        <fullName evidence="2">Uncharacterized protein</fullName>
    </submittedName>
</protein>
<dbReference type="VEuPathDB" id="FungiDB:CDV56_100401"/>
<feature type="non-terminal residue" evidence="2">
    <location>
        <position position="455"/>
    </location>
</feature>
<name>A0A397G877_ASPTH</name>
<dbReference type="AlphaFoldDB" id="A0A397G877"/>
<dbReference type="GeneID" id="38122375"/>
<accession>A0A397G877</accession>
<dbReference type="OrthoDB" id="4511014at2759"/>
<dbReference type="RefSeq" id="XP_026610241.1">
    <property type="nucleotide sequence ID" value="XM_026754020.1"/>
</dbReference>
<evidence type="ECO:0000256" key="1">
    <source>
        <dbReference type="SAM" id="MobiDB-lite"/>
    </source>
</evidence>
<feature type="compositionally biased region" description="Polar residues" evidence="1">
    <location>
        <begin position="220"/>
        <end position="237"/>
    </location>
</feature>
<proteinExistence type="predicted"/>